<feature type="transmembrane region" description="Helical" evidence="1">
    <location>
        <begin position="499"/>
        <end position="519"/>
    </location>
</feature>
<keyword evidence="4" id="KW-1185">Reference proteome</keyword>
<dbReference type="InterPro" id="IPR007111">
    <property type="entry name" value="NACHT_NTPase"/>
</dbReference>
<keyword evidence="1" id="KW-0472">Membrane</keyword>
<organism evidence="3 4">
    <name type="scientific">Candidatus Methanocrinis alkalitolerans</name>
    <dbReference type="NCBI Taxonomy" id="3033395"/>
    <lineage>
        <taxon>Archaea</taxon>
        <taxon>Methanobacteriati</taxon>
        <taxon>Methanobacteriota</taxon>
        <taxon>Stenosarchaea group</taxon>
        <taxon>Methanomicrobia</taxon>
        <taxon>Methanotrichales</taxon>
        <taxon>Methanotrichaceae</taxon>
        <taxon>Methanocrinis</taxon>
    </lineage>
</organism>
<comment type="caution">
    <text evidence="3">The sequence shown here is derived from an EMBL/GenBank/DDBJ whole genome shotgun (WGS) entry which is preliminary data.</text>
</comment>
<dbReference type="Gene3D" id="3.40.50.300">
    <property type="entry name" value="P-loop containing nucleotide triphosphate hydrolases"/>
    <property type="match status" value="1"/>
</dbReference>
<dbReference type="SMART" id="SM00382">
    <property type="entry name" value="AAA"/>
    <property type="match status" value="1"/>
</dbReference>
<feature type="transmembrane region" description="Helical" evidence="1">
    <location>
        <begin position="525"/>
        <end position="548"/>
    </location>
</feature>
<dbReference type="Proteomes" id="UP001215956">
    <property type="component" value="Unassembled WGS sequence"/>
</dbReference>
<gene>
    <name evidence="3" type="ORF">P0O24_00070</name>
</gene>
<evidence type="ECO:0000259" key="2">
    <source>
        <dbReference type="PROSITE" id="PS50837"/>
    </source>
</evidence>
<feature type="domain" description="NACHT" evidence="2">
    <location>
        <begin position="151"/>
        <end position="262"/>
    </location>
</feature>
<evidence type="ECO:0000313" key="4">
    <source>
        <dbReference type="Proteomes" id="UP001215956"/>
    </source>
</evidence>
<keyword evidence="1" id="KW-1133">Transmembrane helix</keyword>
<dbReference type="SUPFAM" id="SSF52540">
    <property type="entry name" value="P-loop containing nucleoside triphosphate hydrolases"/>
    <property type="match status" value="1"/>
</dbReference>
<evidence type="ECO:0000256" key="1">
    <source>
        <dbReference type="SAM" id="Phobius"/>
    </source>
</evidence>
<sequence length="599" mass="67633">MRQEMIPISLRTLSRFITFSACLIFIIWGYSDYSNGIMPYPQAAGFLLALAAFLGSSRVSEKPVFKPSEKELAARDAHNRQAMLNRVRDFWVKGVLESSPHEEARIELGLEERRDAVAERPWDVILRTPDRPDCVLPPGTKISDVFERVGRSLLILGEPGAGKTTTLLELAREMIDRAGEDPSEKIPVVFNLSSWTDPKQPIADWLTEELRAKYNIPKKIAAPWVENDSFLLLLDGLDEVAPERRDACVVAINSYLDEHLVPVVVCCRKEEYDALDGRLNLQSAVLLQPLTPEQIDGYLERLSPDLNALREALQSDRELQQFAQTPLILSIMTLAYRGMPIEELQSLGSIEDRRRHLLKTYVDKMFKRDVPRTDSKLYPKDKMIHWLSWLARKMSEHNQTVFMIERMHPSWLDTKAQMRLYSMIIDLVGGLRFGANSGLWVGLIVGFWIVWLSFGPIVGLFVGIILGIIVGEIVTAILGLDDGEDREIELDEDRGNFGLIVGLIVGLFVGLSVGLSVRLSVGLSVGLFTGLIFAGVNVIEHFVLRLILCREDFLPWRLVPFLDYAAERIFLRKVGGGYVFVHRMLMEYFASLEPGPGGR</sequence>
<dbReference type="Pfam" id="PF05729">
    <property type="entry name" value="NACHT"/>
    <property type="match status" value="1"/>
</dbReference>
<feature type="transmembrane region" description="Helical" evidence="1">
    <location>
        <begin position="12"/>
        <end position="31"/>
    </location>
</feature>
<dbReference type="PROSITE" id="PS50837">
    <property type="entry name" value="NACHT"/>
    <property type="match status" value="1"/>
</dbReference>
<dbReference type="InterPro" id="IPR003593">
    <property type="entry name" value="AAA+_ATPase"/>
</dbReference>
<reference evidence="3 4" key="1">
    <citation type="submission" date="2023-03" db="EMBL/GenBank/DDBJ databases">
        <title>Whole genome sequencing of Methanotrichaceae archaeon M04Ac.</title>
        <authorList>
            <person name="Khomyakova M.A."/>
            <person name="Merkel A.Y."/>
            <person name="Slobodkin A.I."/>
        </authorList>
    </citation>
    <scope>NUCLEOTIDE SEQUENCE [LARGE SCALE GENOMIC DNA]</scope>
    <source>
        <strain evidence="3 4">M04Ac</strain>
    </source>
</reference>
<feature type="transmembrane region" description="Helical" evidence="1">
    <location>
        <begin position="457"/>
        <end position="478"/>
    </location>
</feature>
<feature type="transmembrane region" description="Helical" evidence="1">
    <location>
        <begin position="424"/>
        <end position="451"/>
    </location>
</feature>
<accession>A0ABT5XBC2</accession>
<evidence type="ECO:0000313" key="3">
    <source>
        <dbReference type="EMBL" id="MDF0591982.1"/>
    </source>
</evidence>
<keyword evidence="1" id="KW-0812">Transmembrane</keyword>
<dbReference type="InterPro" id="IPR027417">
    <property type="entry name" value="P-loop_NTPase"/>
</dbReference>
<protein>
    <submittedName>
        <fullName evidence="3">NACHT domain-containing protein</fullName>
    </submittedName>
</protein>
<proteinExistence type="predicted"/>
<dbReference type="EMBL" id="JARFPL010000001">
    <property type="protein sequence ID" value="MDF0591982.1"/>
    <property type="molecule type" value="Genomic_DNA"/>
</dbReference>
<name>A0ABT5XBC2_9EURY</name>